<dbReference type="Proteomes" id="UP000671828">
    <property type="component" value="Chromosome"/>
</dbReference>
<feature type="non-terminal residue" evidence="6">
    <location>
        <position position="393"/>
    </location>
</feature>
<evidence type="ECO:0000256" key="4">
    <source>
        <dbReference type="SAM" id="MobiDB-lite"/>
    </source>
</evidence>
<evidence type="ECO:0000313" key="6">
    <source>
        <dbReference type="EMBL" id="QTR03357.1"/>
    </source>
</evidence>
<dbReference type="Gene3D" id="3.50.50.60">
    <property type="entry name" value="FAD/NAD(P)-binding domain"/>
    <property type="match status" value="2"/>
</dbReference>
<dbReference type="PRINTS" id="PR00368">
    <property type="entry name" value="FADPNR"/>
</dbReference>
<evidence type="ECO:0000256" key="1">
    <source>
        <dbReference type="ARBA" id="ARBA00022630"/>
    </source>
</evidence>
<keyword evidence="1" id="KW-0285">Flavoprotein</keyword>
<evidence type="ECO:0000256" key="3">
    <source>
        <dbReference type="ARBA" id="ARBA00048132"/>
    </source>
</evidence>
<dbReference type="EMBL" id="CP072788">
    <property type="protein sequence ID" value="QTR03357.1"/>
    <property type="molecule type" value="Genomic_DNA"/>
</dbReference>
<dbReference type="InterPro" id="IPR036188">
    <property type="entry name" value="FAD/NAD-bd_sf"/>
</dbReference>
<proteinExistence type="predicted"/>
<evidence type="ECO:0000259" key="5">
    <source>
        <dbReference type="Pfam" id="PF07992"/>
    </source>
</evidence>
<organism evidence="6 7">
    <name type="scientific">Saccharothrix algeriensis</name>
    <dbReference type="NCBI Taxonomy" id="173560"/>
    <lineage>
        <taxon>Bacteria</taxon>
        <taxon>Bacillati</taxon>
        <taxon>Actinomycetota</taxon>
        <taxon>Actinomycetes</taxon>
        <taxon>Pseudonocardiales</taxon>
        <taxon>Pseudonocardiaceae</taxon>
        <taxon>Saccharothrix</taxon>
    </lineage>
</organism>
<feature type="domain" description="FAD/NAD(P)-binding" evidence="5">
    <location>
        <begin position="18"/>
        <end position="298"/>
    </location>
</feature>
<dbReference type="InterPro" id="IPR050097">
    <property type="entry name" value="Ferredoxin-NADP_redctase_2"/>
</dbReference>
<dbReference type="InterPro" id="IPR023753">
    <property type="entry name" value="FAD/NAD-binding_dom"/>
</dbReference>
<evidence type="ECO:0000256" key="2">
    <source>
        <dbReference type="ARBA" id="ARBA00023002"/>
    </source>
</evidence>
<reference evidence="6" key="1">
    <citation type="submission" date="2021-04" db="EMBL/GenBank/DDBJ databases">
        <title>Saccharothrix algeriensis WGS.</title>
        <authorList>
            <person name="Stuskova K."/>
            <person name="Hakalova E."/>
            <person name="Tebbal A.B."/>
            <person name="Eichmeier A."/>
        </authorList>
    </citation>
    <scope>NUCLEOTIDE SEQUENCE</scope>
    <source>
        <strain evidence="6">NRRL B-24137</strain>
    </source>
</reference>
<dbReference type="PRINTS" id="PR00469">
    <property type="entry name" value="PNDRDTASEII"/>
</dbReference>
<gene>
    <name evidence="6" type="ORF">J7S33_31305</name>
</gene>
<accession>A0A8T8HY71</accession>
<feature type="compositionally biased region" description="Basic and acidic residues" evidence="4">
    <location>
        <begin position="382"/>
        <end position="393"/>
    </location>
</feature>
<name>A0A8T8HY71_9PSEU</name>
<keyword evidence="2" id="KW-0560">Oxidoreductase</keyword>
<evidence type="ECO:0000313" key="7">
    <source>
        <dbReference type="Proteomes" id="UP000671828"/>
    </source>
</evidence>
<feature type="region of interest" description="Disordered" evidence="4">
    <location>
        <begin position="357"/>
        <end position="393"/>
    </location>
</feature>
<dbReference type="Pfam" id="PF07992">
    <property type="entry name" value="Pyr_redox_2"/>
    <property type="match status" value="1"/>
</dbReference>
<comment type="catalytic activity">
    <reaction evidence="3">
        <text>[thioredoxin]-dithiol + NADP(+) = [thioredoxin]-disulfide + NADPH + H(+)</text>
        <dbReference type="Rhea" id="RHEA:20345"/>
        <dbReference type="Rhea" id="RHEA-COMP:10698"/>
        <dbReference type="Rhea" id="RHEA-COMP:10700"/>
        <dbReference type="ChEBI" id="CHEBI:15378"/>
        <dbReference type="ChEBI" id="CHEBI:29950"/>
        <dbReference type="ChEBI" id="CHEBI:50058"/>
        <dbReference type="ChEBI" id="CHEBI:57783"/>
        <dbReference type="ChEBI" id="CHEBI:58349"/>
        <dbReference type="EC" id="1.8.1.9"/>
    </reaction>
</comment>
<dbReference type="SUPFAM" id="SSF51905">
    <property type="entry name" value="FAD/NAD(P)-binding domain"/>
    <property type="match status" value="1"/>
</dbReference>
<dbReference type="GO" id="GO:0004791">
    <property type="term" value="F:thioredoxin-disulfide reductase (NADPH) activity"/>
    <property type="evidence" value="ECO:0007669"/>
    <property type="project" value="UniProtKB-EC"/>
</dbReference>
<dbReference type="PANTHER" id="PTHR48105">
    <property type="entry name" value="THIOREDOXIN REDUCTASE 1-RELATED-RELATED"/>
    <property type="match status" value="1"/>
</dbReference>
<dbReference type="AlphaFoldDB" id="A0A8T8HY71"/>
<protein>
    <submittedName>
        <fullName evidence="6">NAD(P)/FAD-dependent oxidoreductase</fullName>
    </submittedName>
</protein>
<sequence length="393" mass="40353">MVVAEVVVMTDQLDDGCDVVVVGGGAAGLSGALMLARARRSVVVVDAGAPRNAPATGVHGLLAREGVSPAELLARGREEVRGYGGRLVAGEVSAVAREGDGFAVALADGRSVRARRLLVTTGLVDRLPDVPGLRARWGRDVLHCPYCHGWEVRDRAIGVLADGPMAVHQALLFRQWSDDVTLFAHTAPAPTGEQAERLAARGIAVVEGEVTSLVVERDRLVGLRLADGSAVAREALAVAPRVEARAGFLAALGLPVAEHPSGLGEHVPADPTGRTGVPGVWVAGNVTDPAAQVGAAAAAGATAAARINADLVEEDTLRAVAAYRNPFSAGGASRLCEQVMGHRRPGRCPGAAGGCVPRRPVARDPHRSVTAPTGGRGCGRRAPPDRGEPPGGR</sequence>